<proteinExistence type="predicted"/>
<feature type="domain" description="Endonuclease/exonuclease/phosphatase" evidence="1">
    <location>
        <begin position="323"/>
        <end position="643"/>
    </location>
</feature>
<protein>
    <recommendedName>
        <fullName evidence="1">Endonuclease/exonuclease/phosphatase domain-containing protein</fullName>
    </recommendedName>
</protein>
<dbReference type="AlphaFoldDB" id="A0A3E0VU98"/>
<dbReference type="CDD" id="cd10283">
    <property type="entry name" value="MnuA_DNase1-like"/>
    <property type="match status" value="1"/>
</dbReference>
<dbReference type="Pfam" id="PF03372">
    <property type="entry name" value="Exo_endo_phos"/>
    <property type="match status" value="1"/>
</dbReference>
<gene>
    <name evidence="2" type="ORF">B7R22_13240</name>
</gene>
<dbReference type="Gene3D" id="3.60.10.10">
    <property type="entry name" value="Endonuclease/exonuclease/phosphatase"/>
    <property type="match status" value="1"/>
</dbReference>
<evidence type="ECO:0000259" key="1">
    <source>
        <dbReference type="Pfam" id="PF03372"/>
    </source>
</evidence>
<comment type="caution">
    <text evidence="2">The sequence shown here is derived from an EMBL/GenBank/DDBJ whole genome shotgun (WGS) entry which is preliminary data.</text>
</comment>
<dbReference type="PANTHER" id="PTHR42834">
    <property type="entry name" value="ENDONUCLEASE/EXONUCLEASE/PHOSPHATASE FAMILY PROTEIN (AFU_ORTHOLOGUE AFUA_3G09210)"/>
    <property type="match status" value="1"/>
</dbReference>
<sequence length="669" mass="69116">MPHDPHQKRPAGLRLKLSNKVAVATVALATLTAVNLVSPMPRAEAASVSIATIQGTSASSPFVGSSVTTTGFVTAAYATGGLNGYFLQSAGTGGVVDPRTHRASDGIFVYLAGTPLSARIGDYLQVSGLVSEFGGLTQLSPPTAGAIVPLDPTGVTPPLPAATKYPATDSDRESLEGMLIQPAGDFTVTGLQSSAQYGQIELAAGTVPLAAPASVAAVGSAEYAATVSNNRARAVWLDDGATTSFTSAAGSAKPLPYLSGPVRVGAPVTFTHPVVLDYRNSAWRFQPTTEVTGANEATASPARFGSTRTAAPTDVGGSIRLGTFNVLNFFPTTGDERSGCTYFSDRAGSPVTVNNSDAPGCGVRGAATRAHFLQQQSKIVSAILALGADIVSLEEIENSAKLGMPRDHALGVLVDALNAADRRADWRFVPSPAAVPALADEDLIRTGFVYRSSVAEPVGPTSILIGSAPFDNAREPDAQAFRPVYATAEETFLVVSNHFKSKSGSEAKGDNVDTGQGAFNGDRTRQALALLDFTKTVSRASGTDRVFLVGDFNALSHEDPVLAIMAAGFADLGAGTGKASYSFSGESGSIDHIFASAEAQALVTGTDIWNINSVEAPVRQYSAANANVSTFVNPKDPFRSSDHDPLVVGLALPQHTPPTIPNPPAGESR</sequence>
<dbReference type="GO" id="GO:0003824">
    <property type="term" value="F:catalytic activity"/>
    <property type="evidence" value="ECO:0007669"/>
    <property type="project" value="InterPro"/>
</dbReference>
<dbReference type="Proteomes" id="UP000256541">
    <property type="component" value="Unassembled WGS sequence"/>
</dbReference>
<dbReference type="InterPro" id="IPR036691">
    <property type="entry name" value="Endo/exonu/phosph_ase_sf"/>
</dbReference>
<name>A0A3E0VU98_9MICO</name>
<dbReference type="EMBL" id="NBXB01000034">
    <property type="protein sequence ID" value="RFA13612.1"/>
    <property type="molecule type" value="Genomic_DNA"/>
</dbReference>
<dbReference type="SUPFAM" id="SSF56219">
    <property type="entry name" value="DNase I-like"/>
    <property type="match status" value="1"/>
</dbReference>
<dbReference type="PANTHER" id="PTHR42834:SF1">
    <property type="entry name" value="ENDONUCLEASE_EXONUCLEASE_PHOSPHATASE FAMILY PROTEIN (AFU_ORTHOLOGUE AFUA_3G09210)"/>
    <property type="match status" value="1"/>
</dbReference>
<dbReference type="RefSeq" id="WP_116412173.1">
    <property type="nucleotide sequence ID" value="NZ_NBXB01000034.1"/>
</dbReference>
<dbReference type="InterPro" id="IPR047971">
    <property type="entry name" value="ExeM-like"/>
</dbReference>
<dbReference type="NCBIfam" id="NF033681">
    <property type="entry name" value="ExeM_NucH_DNase"/>
    <property type="match status" value="1"/>
</dbReference>
<dbReference type="CDD" id="cd04486">
    <property type="entry name" value="YhcR_OBF_like"/>
    <property type="match status" value="1"/>
</dbReference>
<evidence type="ECO:0000313" key="2">
    <source>
        <dbReference type="EMBL" id="RFA13612.1"/>
    </source>
</evidence>
<organism evidence="2 3">
    <name type="scientific">Subtercola boreus</name>
    <dbReference type="NCBI Taxonomy" id="120213"/>
    <lineage>
        <taxon>Bacteria</taxon>
        <taxon>Bacillati</taxon>
        <taxon>Actinomycetota</taxon>
        <taxon>Actinomycetes</taxon>
        <taxon>Micrococcales</taxon>
        <taxon>Microbacteriaceae</taxon>
        <taxon>Subtercola</taxon>
    </lineage>
</organism>
<reference evidence="2 3" key="1">
    <citation type="submission" date="2017-04" db="EMBL/GenBank/DDBJ databases">
        <title>Comparative genome analysis of Subtercola boreus.</title>
        <authorList>
            <person name="Cho Y.-J."/>
            <person name="Cho A."/>
            <person name="Kim O.-S."/>
            <person name="Lee J.-I."/>
        </authorList>
    </citation>
    <scope>NUCLEOTIDE SEQUENCE [LARGE SCALE GENOMIC DNA]</scope>
    <source>
        <strain evidence="2 3">P27479</strain>
    </source>
</reference>
<evidence type="ECO:0000313" key="3">
    <source>
        <dbReference type="Proteomes" id="UP000256541"/>
    </source>
</evidence>
<dbReference type="InterPro" id="IPR005135">
    <property type="entry name" value="Endo/exonuclease/phosphatase"/>
</dbReference>
<accession>A0A3E0VU98</accession>